<reference evidence="2 3" key="1">
    <citation type="submission" date="2023-02" db="EMBL/GenBank/DDBJ databases">
        <authorList>
            <person name="Maleckis M."/>
        </authorList>
    </citation>
    <scope>NUCLEOTIDE SEQUENCE [LARGE SCALE GENOMIC DNA]</scope>
    <source>
        <strain evidence="2 3">P8-A2</strain>
    </source>
</reference>
<sequence length="156" mass="16355">MAGLPWLPQTGKALLGCHVSTLHPLGGGCEGGAQGSGKIGGSLSAKAVFQTAFKGQYQHVWTAKHTESTSYRMTVKPGDALVFGASAAMQRIQGTLTTNQGQAVRNVIVDSPSTASIPRRSSRPPSPRRAAPPPTCPPRHPYAAGQCRFSEPYSVT</sequence>
<organism evidence="2 3">
    <name type="scientific">Streptomyces mirabilis</name>
    <dbReference type="NCBI Taxonomy" id="68239"/>
    <lineage>
        <taxon>Bacteria</taxon>
        <taxon>Bacillati</taxon>
        <taxon>Actinomycetota</taxon>
        <taxon>Actinomycetes</taxon>
        <taxon>Kitasatosporales</taxon>
        <taxon>Streptomycetaceae</taxon>
        <taxon>Streptomyces</taxon>
    </lineage>
</organism>
<dbReference type="EMBL" id="JARAKF010000006">
    <property type="protein sequence ID" value="MDU9002012.1"/>
    <property type="molecule type" value="Genomic_DNA"/>
</dbReference>
<name>A0ABU3V768_9ACTN</name>
<proteinExistence type="predicted"/>
<evidence type="ECO:0000256" key="1">
    <source>
        <dbReference type="SAM" id="MobiDB-lite"/>
    </source>
</evidence>
<gene>
    <name evidence="2" type="ORF">PU648_59565</name>
</gene>
<comment type="caution">
    <text evidence="2">The sequence shown here is derived from an EMBL/GenBank/DDBJ whole genome shotgun (WGS) entry which is preliminary data.</text>
</comment>
<protein>
    <submittedName>
        <fullName evidence="2">Uncharacterized protein</fullName>
    </submittedName>
</protein>
<feature type="region of interest" description="Disordered" evidence="1">
    <location>
        <begin position="111"/>
        <end position="156"/>
    </location>
</feature>
<evidence type="ECO:0000313" key="2">
    <source>
        <dbReference type="EMBL" id="MDU9002012.1"/>
    </source>
</evidence>
<dbReference type="RefSeq" id="WP_143606227.1">
    <property type="nucleotide sequence ID" value="NZ_CP107955.1"/>
</dbReference>
<feature type="compositionally biased region" description="Pro residues" evidence="1">
    <location>
        <begin position="124"/>
        <end position="140"/>
    </location>
</feature>
<keyword evidence="3" id="KW-1185">Reference proteome</keyword>
<accession>A0ABU3V768</accession>
<dbReference type="Proteomes" id="UP001257627">
    <property type="component" value="Unassembled WGS sequence"/>
</dbReference>
<evidence type="ECO:0000313" key="3">
    <source>
        <dbReference type="Proteomes" id="UP001257627"/>
    </source>
</evidence>